<evidence type="ECO:0000313" key="2">
    <source>
        <dbReference type="EMBL" id="MFC5061962.1"/>
    </source>
</evidence>
<sequence length="61" mass="6418">MSDDLIGFLNAVGPARGLLLVATAVAAWRAVVLDRLDGYRSPLPWAVLVIVCVATLALLSL</sequence>
<keyword evidence="1" id="KW-0812">Transmembrane</keyword>
<protein>
    <submittedName>
        <fullName evidence="2">Uncharacterized protein</fullName>
    </submittedName>
</protein>
<keyword evidence="1" id="KW-1133">Transmembrane helix</keyword>
<dbReference type="RefSeq" id="WP_378035311.1">
    <property type="nucleotide sequence ID" value="NZ_JBHSIV010000005.1"/>
</dbReference>
<keyword evidence="1" id="KW-0472">Membrane</keyword>
<evidence type="ECO:0000256" key="1">
    <source>
        <dbReference type="SAM" id="Phobius"/>
    </source>
</evidence>
<dbReference type="EMBL" id="JBHSIV010000005">
    <property type="protein sequence ID" value="MFC5061962.1"/>
    <property type="molecule type" value="Genomic_DNA"/>
</dbReference>
<comment type="caution">
    <text evidence="2">The sequence shown here is derived from an EMBL/GenBank/DDBJ whole genome shotgun (WGS) entry which is preliminary data.</text>
</comment>
<gene>
    <name evidence="2" type="ORF">ACFPBZ_07075</name>
</gene>
<proteinExistence type="predicted"/>
<feature type="transmembrane region" description="Helical" evidence="1">
    <location>
        <begin position="6"/>
        <end position="31"/>
    </location>
</feature>
<feature type="transmembrane region" description="Helical" evidence="1">
    <location>
        <begin position="43"/>
        <end position="60"/>
    </location>
</feature>
<evidence type="ECO:0000313" key="3">
    <source>
        <dbReference type="Proteomes" id="UP001595947"/>
    </source>
</evidence>
<keyword evidence="3" id="KW-1185">Reference proteome</keyword>
<dbReference type="Proteomes" id="UP001595947">
    <property type="component" value="Unassembled WGS sequence"/>
</dbReference>
<name>A0ABV9YJY2_9PSEU</name>
<reference evidence="3" key="1">
    <citation type="journal article" date="2019" name="Int. J. Syst. Evol. Microbiol.">
        <title>The Global Catalogue of Microorganisms (GCM) 10K type strain sequencing project: providing services to taxonomists for standard genome sequencing and annotation.</title>
        <authorList>
            <consortium name="The Broad Institute Genomics Platform"/>
            <consortium name="The Broad Institute Genome Sequencing Center for Infectious Disease"/>
            <person name="Wu L."/>
            <person name="Ma J."/>
        </authorList>
    </citation>
    <scope>NUCLEOTIDE SEQUENCE [LARGE SCALE GENOMIC DNA]</scope>
    <source>
        <strain evidence="3">CGMCC 4.7093</strain>
    </source>
</reference>
<accession>A0ABV9YJY2</accession>
<organism evidence="2 3">
    <name type="scientific">Actinomycetospora atypica</name>
    <dbReference type="NCBI Taxonomy" id="1290095"/>
    <lineage>
        <taxon>Bacteria</taxon>
        <taxon>Bacillati</taxon>
        <taxon>Actinomycetota</taxon>
        <taxon>Actinomycetes</taxon>
        <taxon>Pseudonocardiales</taxon>
        <taxon>Pseudonocardiaceae</taxon>
        <taxon>Actinomycetospora</taxon>
    </lineage>
</organism>